<accession>A0A1R3HJK6</accession>
<protein>
    <submittedName>
        <fullName evidence="1">Uncharacterized protein</fullName>
    </submittedName>
</protein>
<dbReference type="Gramene" id="OMO70510">
    <property type="protein sequence ID" value="OMO70510"/>
    <property type="gene ID" value="CCACVL1_18871"/>
</dbReference>
<comment type="caution">
    <text evidence="1">The sequence shown here is derived from an EMBL/GenBank/DDBJ whole genome shotgun (WGS) entry which is preliminary data.</text>
</comment>
<name>A0A1R3HJK6_COCAP</name>
<evidence type="ECO:0000313" key="2">
    <source>
        <dbReference type="Proteomes" id="UP000188268"/>
    </source>
</evidence>
<dbReference type="EMBL" id="AWWV01011795">
    <property type="protein sequence ID" value="OMO70510.1"/>
    <property type="molecule type" value="Genomic_DNA"/>
</dbReference>
<organism evidence="1 2">
    <name type="scientific">Corchorus capsularis</name>
    <name type="common">Jute</name>
    <dbReference type="NCBI Taxonomy" id="210143"/>
    <lineage>
        <taxon>Eukaryota</taxon>
        <taxon>Viridiplantae</taxon>
        <taxon>Streptophyta</taxon>
        <taxon>Embryophyta</taxon>
        <taxon>Tracheophyta</taxon>
        <taxon>Spermatophyta</taxon>
        <taxon>Magnoliopsida</taxon>
        <taxon>eudicotyledons</taxon>
        <taxon>Gunneridae</taxon>
        <taxon>Pentapetalae</taxon>
        <taxon>rosids</taxon>
        <taxon>malvids</taxon>
        <taxon>Malvales</taxon>
        <taxon>Malvaceae</taxon>
        <taxon>Grewioideae</taxon>
        <taxon>Apeibeae</taxon>
        <taxon>Corchorus</taxon>
    </lineage>
</organism>
<dbReference type="Proteomes" id="UP000188268">
    <property type="component" value="Unassembled WGS sequence"/>
</dbReference>
<keyword evidence="2" id="KW-1185">Reference proteome</keyword>
<proteinExistence type="predicted"/>
<sequence length="32" mass="3757">MERFNVERTLHLDFRERNRCADALARKGSAHG</sequence>
<gene>
    <name evidence="1" type="ORF">CCACVL1_18871</name>
</gene>
<reference evidence="1 2" key="1">
    <citation type="submission" date="2013-09" db="EMBL/GenBank/DDBJ databases">
        <title>Corchorus capsularis genome sequencing.</title>
        <authorList>
            <person name="Alam M."/>
            <person name="Haque M.S."/>
            <person name="Islam M.S."/>
            <person name="Emdad E.M."/>
            <person name="Islam M.M."/>
            <person name="Ahmed B."/>
            <person name="Halim A."/>
            <person name="Hossen Q.M.M."/>
            <person name="Hossain M.Z."/>
            <person name="Ahmed R."/>
            <person name="Khan M.M."/>
            <person name="Islam R."/>
            <person name="Rashid M.M."/>
            <person name="Khan S.A."/>
            <person name="Rahman M.S."/>
            <person name="Alam M."/>
        </authorList>
    </citation>
    <scope>NUCLEOTIDE SEQUENCE [LARGE SCALE GENOMIC DNA]</scope>
    <source>
        <strain evidence="2">cv. CVL-1</strain>
        <tissue evidence="1">Whole seedling</tissue>
    </source>
</reference>
<evidence type="ECO:0000313" key="1">
    <source>
        <dbReference type="EMBL" id="OMO70510.1"/>
    </source>
</evidence>
<dbReference type="AlphaFoldDB" id="A0A1R3HJK6"/>